<dbReference type="UniPathway" id="UPA00035">
    <property type="reaction ID" value="UER00044"/>
</dbReference>
<dbReference type="STRING" id="1265313.HRUBRA_01172"/>
<dbReference type="HOGENOM" id="CLU_016734_0_0_6"/>
<dbReference type="InterPro" id="IPR002028">
    <property type="entry name" value="Trp_synthase_suA"/>
</dbReference>
<keyword evidence="7 9" id="KW-0456">Lyase</keyword>
<dbReference type="FunFam" id="3.20.20.70:FF:000037">
    <property type="entry name" value="Tryptophan synthase alpha chain"/>
    <property type="match status" value="1"/>
</dbReference>
<feature type="active site" description="Proton acceptor" evidence="9">
    <location>
        <position position="60"/>
    </location>
</feature>
<dbReference type="eggNOG" id="COG0159">
    <property type="taxonomic scope" value="Bacteria"/>
</dbReference>
<evidence type="ECO:0000256" key="3">
    <source>
        <dbReference type="ARBA" id="ARBA00011270"/>
    </source>
</evidence>
<dbReference type="GO" id="GO:0004834">
    <property type="term" value="F:tryptophan synthase activity"/>
    <property type="evidence" value="ECO:0007669"/>
    <property type="project" value="UniProtKB-UniRule"/>
</dbReference>
<evidence type="ECO:0000256" key="9">
    <source>
        <dbReference type="HAMAP-Rule" id="MF_00131"/>
    </source>
</evidence>
<comment type="function">
    <text evidence="1 9">The alpha subunit is responsible for the aldol cleavage of indoleglycerol phosphate to indole and glyceraldehyde 3-phosphate.</text>
</comment>
<comment type="pathway">
    <text evidence="2 9">Amino-acid biosynthesis; L-tryptophan biosynthesis; L-tryptophan from chorismate: step 5/5.</text>
</comment>
<accession>A0A095VT89</accession>
<feature type="active site" description="Proton acceptor" evidence="9">
    <location>
        <position position="49"/>
    </location>
</feature>
<keyword evidence="5 9" id="KW-0822">Tryptophan biosynthesis</keyword>
<sequence>MSRIAGRFRELAAAGRTALVPYVVAGDPDPAATVPLLHALVAAGADVLELGVPFSDPMSEGPVIQRAHERSLAGGTRLRSVLELVREFRRDDPATPLLLMGYANPVEHMGYDVFADAAADAGVDGLLTVDIPPEEVARVNRELKRVAMDNIFLIAPTTPEARLDLITREASGFIYYVSLKGVTGAGNLDVADVSRHLARIRGHTGLPVCVGFGIKDAASAAAVAGTADGVVVGSALVDCHARALAEGLAPEAARERVVALVAEIRSGIDAAVAA</sequence>
<dbReference type="NCBIfam" id="TIGR00262">
    <property type="entry name" value="trpA"/>
    <property type="match status" value="1"/>
</dbReference>
<dbReference type="InterPro" id="IPR011060">
    <property type="entry name" value="RibuloseP-bd_barrel"/>
</dbReference>
<dbReference type="SUPFAM" id="SSF51366">
    <property type="entry name" value="Ribulose-phoshate binding barrel"/>
    <property type="match status" value="1"/>
</dbReference>
<comment type="similarity">
    <text evidence="9 10">Belongs to the TrpA family.</text>
</comment>
<dbReference type="HAMAP" id="MF_00131">
    <property type="entry name" value="Trp_synth_alpha"/>
    <property type="match status" value="1"/>
</dbReference>
<dbReference type="RefSeq" id="WP_035515336.1">
    <property type="nucleotide sequence ID" value="NZ_KN234754.1"/>
</dbReference>
<dbReference type="Gene3D" id="3.20.20.70">
    <property type="entry name" value="Aldolase class I"/>
    <property type="match status" value="1"/>
</dbReference>
<evidence type="ECO:0000256" key="8">
    <source>
        <dbReference type="ARBA" id="ARBA00049047"/>
    </source>
</evidence>
<keyword evidence="12" id="KW-1185">Reference proteome</keyword>
<dbReference type="GO" id="GO:0005829">
    <property type="term" value="C:cytosol"/>
    <property type="evidence" value="ECO:0007669"/>
    <property type="project" value="TreeGrafter"/>
</dbReference>
<protein>
    <recommendedName>
        <fullName evidence="9">Tryptophan synthase alpha chain</fullName>
        <ecNumber evidence="9">4.2.1.20</ecNumber>
    </recommendedName>
</protein>
<gene>
    <name evidence="9" type="primary">trpA</name>
    <name evidence="11" type="ORF">HRUBRA_01172</name>
</gene>
<dbReference type="Proteomes" id="UP000029640">
    <property type="component" value="Unassembled WGS sequence"/>
</dbReference>
<proteinExistence type="inferred from homology"/>
<reference evidence="11 12" key="1">
    <citation type="journal article" date="2014" name="Genome Announc.">
        <title>Genome Sequence of Gammaproteobacterial Pseudohaliea rubra Type Strain DSM 19751, Isolated from Coastal Seawater of the Mediterranean Sea.</title>
        <authorList>
            <person name="Spring S."/>
            <person name="Fiebig A."/>
            <person name="Riedel T."/>
            <person name="Goker M."/>
            <person name="Klenk H.P."/>
        </authorList>
    </citation>
    <scope>NUCLEOTIDE SEQUENCE [LARGE SCALE GENOMIC DNA]</scope>
    <source>
        <strain evidence="11 12">DSM 19751</strain>
    </source>
</reference>
<dbReference type="EC" id="4.2.1.20" evidence="9"/>
<evidence type="ECO:0000256" key="1">
    <source>
        <dbReference type="ARBA" id="ARBA00003365"/>
    </source>
</evidence>
<dbReference type="PROSITE" id="PS00167">
    <property type="entry name" value="TRP_SYNTHASE_ALPHA"/>
    <property type="match status" value="1"/>
</dbReference>
<dbReference type="Pfam" id="PF00290">
    <property type="entry name" value="Trp_syntA"/>
    <property type="match status" value="1"/>
</dbReference>
<comment type="caution">
    <text evidence="11">The sequence shown here is derived from an EMBL/GenBank/DDBJ whole genome shotgun (WGS) entry which is preliminary data.</text>
</comment>
<evidence type="ECO:0000256" key="10">
    <source>
        <dbReference type="RuleBase" id="RU003662"/>
    </source>
</evidence>
<dbReference type="OrthoDB" id="9804578at2"/>
<dbReference type="AlphaFoldDB" id="A0A095VT89"/>
<dbReference type="InterPro" id="IPR013785">
    <property type="entry name" value="Aldolase_TIM"/>
</dbReference>
<evidence type="ECO:0000256" key="6">
    <source>
        <dbReference type="ARBA" id="ARBA00023141"/>
    </source>
</evidence>
<evidence type="ECO:0000313" key="12">
    <source>
        <dbReference type="Proteomes" id="UP000029640"/>
    </source>
</evidence>
<dbReference type="InterPro" id="IPR018204">
    <property type="entry name" value="Trp_synthase_alpha_AS"/>
</dbReference>
<dbReference type="EMBL" id="AUVB01000031">
    <property type="protein sequence ID" value="KGE04308.1"/>
    <property type="molecule type" value="Genomic_DNA"/>
</dbReference>
<keyword evidence="6 9" id="KW-0057">Aromatic amino acid biosynthesis</keyword>
<comment type="catalytic activity">
    <reaction evidence="8 9">
        <text>(1S,2R)-1-C-(indol-3-yl)glycerol 3-phosphate + L-serine = D-glyceraldehyde 3-phosphate + L-tryptophan + H2O</text>
        <dbReference type="Rhea" id="RHEA:10532"/>
        <dbReference type="ChEBI" id="CHEBI:15377"/>
        <dbReference type="ChEBI" id="CHEBI:33384"/>
        <dbReference type="ChEBI" id="CHEBI:57912"/>
        <dbReference type="ChEBI" id="CHEBI:58866"/>
        <dbReference type="ChEBI" id="CHEBI:59776"/>
        <dbReference type="EC" id="4.2.1.20"/>
    </reaction>
</comment>
<evidence type="ECO:0000256" key="4">
    <source>
        <dbReference type="ARBA" id="ARBA00022605"/>
    </source>
</evidence>
<evidence type="ECO:0000256" key="2">
    <source>
        <dbReference type="ARBA" id="ARBA00004733"/>
    </source>
</evidence>
<evidence type="ECO:0000256" key="5">
    <source>
        <dbReference type="ARBA" id="ARBA00022822"/>
    </source>
</evidence>
<evidence type="ECO:0000256" key="7">
    <source>
        <dbReference type="ARBA" id="ARBA00023239"/>
    </source>
</evidence>
<dbReference type="PATRIC" id="fig|1265313.6.peg.1157"/>
<keyword evidence="4 9" id="KW-0028">Amino-acid biosynthesis</keyword>
<name>A0A095VT89_9GAMM</name>
<evidence type="ECO:0000313" key="11">
    <source>
        <dbReference type="EMBL" id="KGE04308.1"/>
    </source>
</evidence>
<dbReference type="PANTHER" id="PTHR43406:SF1">
    <property type="entry name" value="TRYPTOPHAN SYNTHASE ALPHA CHAIN, CHLOROPLASTIC"/>
    <property type="match status" value="1"/>
</dbReference>
<comment type="subunit">
    <text evidence="3 9">Tetramer of two alpha and two beta chains.</text>
</comment>
<dbReference type="PANTHER" id="PTHR43406">
    <property type="entry name" value="TRYPTOPHAN SYNTHASE, ALPHA CHAIN"/>
    <property type="match status" value="1"/>
</dbReference>
<organism evidence="11 12">
    <name type="scientific">Pseudohaliea rubra DSM 19751</name>
    <dbReference type="NCBI Taxonomy" id="1265313"/>
    <lineage>
        <taxon>Bacteria</taxon>
        <taxon>Pseudomonadati</taxon>
        <taxon>Pseudomonadota</taxon>
        <taxon>Gammaproteobacteria</taxon>
        <taxon>Cellvibrionales</taxon>
        <taxon>Halieaceae</taxon>
        <taxon>Pseudohaliea</taxon>
    </lineage>
</organism>
<dbReference type="CDD" id="cd04724">
    <property type="entry name" value="Tryptophan_synthase_alpha"/>
    <property type="match status" value="1"/>
</dbReference>